<accession>A0A0D6ESR0</accession>
<evidence type="ECO:0000256" key="4">
    <source>
        <dbReference type="SAM" id="Phobius"/>
    </source>
</evidence>
<dbReference type="PANTHER" id="PTHR28263:SF1">
    <property type="entry name" value="GOLGI TO ER TRAFFIC PROTEIN 2"/>
    <property type="match status" value="1"/>
</dbReference>
<dbReference type="OrthoDB" id="5393181at2759"/>
<evidence type="ECO:0000256" key="1">
    <source>
        <dbReference type="ARBA" id="ARBA00022692"/>
    </source>
</evidence>
<sequence length="170" mass="18125">MTDSTAEDRRSAAAARQAKILARSQERLAKITGAAKGEGRIVKPRELGSVGAAVVGGQLAEVPLLWLFVSVELVLQTTRVFLNRPSPPSILSSLLPLLSQFSPQLGLAIQTGVRYIDLFSTCLNDLAVLIFCIGVMVLVGQWKTGAGQEGWVEAAVEKGGEVLAKVTREL</sequence>
<evidence type="ECO:0000256" key="3">
    <source>
        <dbReference type="ARBA" id="ARBA00023136"/>
    </source>
</evidence>
<reference evidence="6" key="1">
    <citation type="submission" date="2015-02" db="EMBL/GenBank/DDBJ databases">
        <authorList>
            <person name="Gon?alves P."/>
        </authorList>
    </citation>
    <scope>NUCLEOTIDE SEQUENCE [LARGE SCALE GENOMIC DNA]</scope>
</reference>
<dbReference type="GO" id="GO:0006890">
    <property type="term" value="P:retrograde vesicle-mediated transport, Golgi to endoplasmic reticulum"/>
    <property type="evidence" value="ECO:0007669"/>
    <property type="project" value="TreeGrafter"/>
</dbReference>
<gene>
    <name evidence="5" type="primary">SPOSA6832_04737</name>
</gene>
<keyword evidence="3 4" id="KW-0472">Membrane</keyword>
<evidence type="ECO:0000313" key="5">
    <source>
        <dbReference type="EMBL" id="CEQ42863.1"/>
    </source>
</evidence>
<dbReference type="InterPro" id="IPR028143">
    <property type="entry name" value="Get2/sif1"/>
</dbReference>
<dbReference type="EMBL" id="CENE01000038">
    <property type="protein sequence ID" value="CEQ42863.1"/>
    <property type="molecule type" value="Genomic_DNA"/>
</dbReference>
<keyword evidence="2 4" id="KW-1133">Transmembrane helix</keyword>
<dbReference type="AlphaFoldDB" id="A0A0D6ESR0"/>
<evidence type="ECO:0000313" key="6">
    <source>
        <dbReference type="Proteomes" id="UP000243876"/>
    </source>
</evidence>
<proteinExistence type="predicted"/>
<name>A0A0D6ESR0_SPOSA</name>
<keyword evidence="1 4" id="KW-0812">Transmembrane</keyword>
<dbReference type="PANTHER" id="PTHR28263">
    <property type="entry name" value="GOLGI TO ER TRAFFIC PROTEIN 2"/>
    <property type="match status" value="1"/>
</dbReference>
<keyword evidence="6" id="KW-1185">Reference proteome</keyword>
<feature type="transmembrane region" description="Helical" evidence="4">
    <location>
        <begin position="121"/>
        <end position="142"/>
    </location>
</feature>
<evidence type="ECO:0000256" key="2">
    <source>
        <dbReference type="ARBA" id="ARBA00022989"/>
    </source>
</evidence>
<dbReference type="Proteomes" id="UP000243876">
    <property type="component" value="Unassembled WGS sequence"/>
</dbReference>
<protein>
    <submittedName>
        <fullName evidence="5">SPOSA6832_04737-mRNA-1:cds</fullName>
    </submittedName>
</protein>
<organism evidence="5 6">
    <name type="scientific">Sporidiobolus salmonicolor</name>
    <name type="common">Yeast-like fungus</name>
    <name type="synonym">Sporobolomyces salmonicolor</name>
    <dbReference type="NCBI Taxonomy" id="5005"/>
    <lineage>
        <taxon>Eukaryota</taxon>
        <taxon>Fungi</taxon>
        <taxon>Dikarya</taxon>
        <taxon>Basidiomycota</taxon>
        <taxon>Pucciniomycotina</taxon>
        <taxon>Microbotryomycetes</taxon>
        <taxon>Sporidiobolales</taxon>
        <taxon>Sporidiobolaceae</taxon>
        <taxon>Sporobolomyces</taxon>
    </lineage>
</organism>